<dbReference type="Proteomes" id="UP000578531">
    <property type="component" value="Unassembled WGS sequence"/>
</dbReference>
<reference evidence="2" key="2">
    <citation type="submission" date="2020-05" db="EMBL/GenBank/DDBJ databases">
        <authorList>
            <person name="Mckenzie S.K."/>
            <person name="Walston R.F."/>
            <person name="Allen J.L."/>
        </authorList>
    </citation>
    <scope>NUCLEOTIDE SEQUENCE</scope>
    <source>
        <strain evidence="2">WasteWater2</strain>
    </source>
</reference>
<dbReference type="EMBL" id="JACCJC010000148">
    <property type="protein sequence ID" value="KAF6222523.1"/>
    <property type="molecule type" value="Genomic_DNA"/>
</dbReference>
<dbReference type="AlphaFoldDB" id="A0A8H6CFB1"/>
<protein>
    <submittedName>
        <fullName evidence="2">Uncharacterized protein</fullName>
    </submittedName>
</protein>
<comment type="caution">
    <text evidence="2">The sequence shown here is derived from an EMBL/GenBank/DDBJ whole genome shotgun (WGS) entry which is preliminary data.</text>
</comment>
<evidence type="ECO:0000313" key="2">
    <source>
        <dbReference type="EMBL" id="KAF6222523.1"/>
    </source>
</evidence>
<organism evidence="2 4">
    <name type="scientific">Letharia columbiana</name>
    <dbReference type="NCBI Taxonomy" id="112416"/>
    <lineage>
        <taxon>Eukaryota</taxon>
        <taxon>Fungi</taxon>
        <taxon>Dikarya</taxon>
        <taxon>Ascomycota</taxon>
        <taxon>Pezizomycotina</taxon>
        <taxon>Lecanoromycetes</taxon>
        <taxon>OSLEUM clade</taxon>
        <taxon>Lecanoromycetidae</taxon>
        <taxon>Lecanorales</taxon>
        <taxon>Lecanorineae</taxon>
        <taxon>Parmeliaceae</taxon>
        <taxon>Letharia</taxon>
    </lineage>
</organism>
<accession>A0A8H6CFB1</accession>
<evidence type="ECO:0000313" key="3">
    <source>
        <dbReference type="EMBL" id="KAF6236146.1"/>
    </source>
</evidence>
<evidence type="ECO:0000313" key="4">
    <source>
        <dbReference type="Proteomes" id="UP000578531"/>
    </source>
</evidence>
<reference evidence="2 4" key="1">
    <citation type="journal article" date="2020" name="Genomics">
        <title>Complete, high-quality genomes from long-read metagenomic sequencing of two wolf lichen thalli reveals enigmatic genome architecture.</title>
        <authorList>
            <person name="McKenzie S.K."/>
            <person name="Walston R.F."/>
            <person name="Allen J.L."/>
        </authorList>
    </citation>
    <scope>NUCLEOTIDE SEQUENCE [LARGE SCALE GENOMIC DNA]</scope>
    <source>
        <strain evidence="2">WasteWater2</strain>
    </source>
</reference>
<dbReference type="OrthoDB" id="5324651at2759"/>
<keyword evidence="4" id="KW-1185">Reference proteome</keyword>
<feature type="region of interest" description="Disordered" evidence="1">
    <location>
        <begin position="114"/>
        <end position="145"/>
    </location>
</feature>
<dbReference type="EMBL" id="JACCJC010000021">
    <property type="protein sequence ID" value="KAF6236146.1"/>
    <property type="molecule type" value="Genomic_DNA"/>
</dbReference>
<dbReference type="GeneID" id="59287437"/>
<name>A0A8H6CFB1_9LECA</name>
<sequence length="159" mass="17692">MAKQRSPDGRLVYLHCSSIFSGANAQVRKVKKISQLLEKHKASIKILTKEFTLPAVAAIAKELLEEQIFESLPRAKLRYPELFQPSETQEAERAASEAEVIRIEAEAAQDIVLTSDDEGGDECPDFEQGEQQAEPEGTLEDKVEAGDNVQINAVRLWQV</sequence>
<evidence type="ECO:0000256" key="1">
    <source>
        <dbReference type="SAM" id="MobiDB-lite"/>
    </source>
</evidence>
<gene>
    <name evidence="3" type="ORF">HO173_005775</name>
    <name evidence="2" type="ORF">HO173_013383</name>
</gene>
<feature type="compositionally biased region" description="Acidic residues" evidence="1">
    <location>
        <begin position="115"/>
        <end position="128"/>
    </location>
</feature>
<proteinExistence type="predicted"/>
<dbReference type="RefSeq" id="XP_037165498.1">
    <property type="nucleotide sequence ID" value="XM_037307689.1"/>
</dbReference>